<feature type="transmembrane region" description="Helical" evidence="1">
    <location>
        <begin position="41"/>
        <end position="65"/>
    </location>
</feature>
<evidence type="ECO:0000313" key="4">
    <source>
        <dbReference type="Proteomes" id="UP000522163"/>
    </source>
</evidence>
<keyword evidence="1" id="KW-1133">Transmembrane helix</keyword>
<dbReference type="GO" id="GO:0005886">
    <property type="term" value="C:plasma membrane"/>
    <property type="evidence" value="ECO:0007669"/>
    <property type="project" value="InterPro"/>
</dbReference>
<dbReference type="EMBL" id="JACHHH010000013">
    <property type="protein sequence ID" value="MBB6042252.1"/>
    <property type="molecule type" value="Genomic_DNA"/>
</dbReference>
<evidence type="ECO:0000313" key="2">
    <source>
        <dbReference type="EMBL" id="MBB6042252.1"/>
    </source>
</evidence>
<accession>A0A7W9SHW0</accession>
<dbReference type="RefSeq" id="WP_183684733.1">
    <property type="nucleotide sequence ID" value="NZ_CAUQVT010000023.1"/>
</dbReference>
<reference evidence="2 4" key="2">
    <citation type="submission" date="2020-08" db="EMBL/GenBank/DDBJ databases">
        <title>Genomic Encyclopedia of Type Strains, Phase IV (KMG-IV): sequencing the most valuable type-strain genomes for metagenomic binning, comparative biology and taxonomic classification.</title>
        <authorList>
            <person name="Goeker M."/>
        </authorList>
    </citation>
    <scope>NUCLEOTIDE SEQUENCE [LARGE SCALE GENOMIC DNA]</scope>
    <source>
        <strain evidence="2 4">DSM 17245</strain>
    </source>
</reference>
<gene>
    <name evidence="2" type="ORF">HNQ46_002248</name>
    <name evidence="3" type="ORF">HXM90_00735</name>
</gene>
<proteinExistence type="predicted"/>
<evidence type="ECO:0000313" key="3">
    <source>
        <dbReference type="EMBL" id="MBF1271938.1"/>
    </source>
</evidence>
<sequence length="183" mass="19906">MHNNTKKIALSGVCVAMSLVLGMINLFSLPMGGSVTACSMLFATLPGFFFGGTYGFLSGLAYGALSFILKPYFYSPAQFITDYVLAFTALGLSGLFSQKKHGLFIGYIVACLGRFFFAFLSGVLFFASYAPEGMNPIWYSFSYNISYISVEMVLTLGVLLVPAVHKGLYRMKGQLLSEGAYAR</sequence>
<dbReference type="GeneID" id="85015759"/>
<name>A0A7W9SHW0_9FIRM</name>
<dbReference type="Gene3D" id="1.10.1760.20">
    <property type="match status" value="1"/>
</dbReference>
<dbReference type="AlphaFoldDB" id="A0A7W9SHW0"/>
<protein>
    <submittedName>
        <fullName evidence="2 3">Thiamine transporter</fullName>
    </submittedName>
</protein>
<feature type="transmembrane region" description="Helical" evidence="1">
    <location>
        <begin position="141"/>
        <end position="164"/>
    </location>
</feature>
<dbReference type="InterPro" id="IPR012651">
    <property type="entry name" value="Thia_Transptr_ThiT"/>
</dbReference>
<feature type="transmembrane region" description="Helical" evidence="1">
    <location>
        <begin position="103"/>
        <end position="129"/>
    </location>
</feature>
<dbReference type="Pfam" id="PF09515">
    <property type="entry name" value="Thia_YuaJ"/>
    <property type="match status" value="1"/>
</dbReference>
<dbReference type="EMBL" id="JABZRA010000004">
    <property type="protein sequence ID" value="MBF1271938.1"/>
    <property type="molecule type" value="Genomic_DNA"/>
</dbReference>
<feature type="transmembrane region" description="Helical" evidence="1">
    <location>
        <begin position="77"/>
        <end position="96"/>
    </location>
</feature>
<keyword evidence="1" id="KW-0812">Transmembrane</keyword>
<dbReference type="GO" id="GO:0015234">
    <property type="term" value="F:thiamine transmembrane transporter activity"/>
    <property type="evidence" value="ECO:0007669"/>
    <property type="project" value="InterPro"/>
</dbReference>
<comment type="caution">
    <text evidence="2">The sequence shown here is derived from an EMBL/GenBank/DDBJ whole genome shotgun (WGS) entry which is preliminary data.</text>
</comment>
<dbReference type="Proteomes" id="UP000775770">
    <property type="component" value="Unassembled WGS sequence"/>
</dbReference>
<dbReference type="Proteomes" id="UP000522163">
    <property type="component" value="Unassembled WGS sequence"/>
</dbReference>
<evidence type="ECO:0000256" key="1">
    <source>
        <dbReference type="SAM" id="Phobius"/>
    </source>
</evidence>
<reference evidence="3" key="1">
    <citation type="submission" date="2020-04" db="EMBL/GenBank/DDBJ databases">
        <title>Deep metagenomics examines the oral microbiome during advanced dental caries in children, revealing novel taxa and co-occurrences with host molecules.</title>
        <authorList>
            <person name="Baker J.L."/>
            <person name="Morton J.T."/>
            <person name="Dinis M."/>
            <person name="Alvarez R."/>
            <person name="Tran N.C."/>
            <person name="Knight R."/>
            <person name="Edlund A."/>
        </authorList>
    </citation>
    <scope>NUCLEOTIDE SEQUENCE</scope>
    <source>
        <strain evidence="3">JCVI_38_bin.19</strain>
    </source>
</reference>
<organism evidence="2 4">
    <name type="scientific">Oribacterium sinus</name>
    <dbReference type="NCBI Taxonomy" id="237576"/>
    <lineage>
        <taxon>Bacteria</taxon>
        <taxon>Bacillati</taxon>
        <taxon>Bacillota</taxon>
        <taxon>Clostridia</taxon>
        <taxon>Lachnospirales</taxon>
        <taxon>Lachnospiraceae</taxon>
        <taxon>Oribacterium</taxon>
    </lineage>
</organism>
<keyword evidence="1" id="KW-0472">Membrane</keyword>